<evidence type="ECO:0000256" key="4">
    <source>
        <dbReference type="ARBA" id="ARBA00022989"/>
    </source>
</evidence>
<dbReference type="EMBL" id="JABEPQ010000003">
    <property type="protein sequence ID" value="NNM47108.1"/>
    <property type="molecule type" value="Genomic_DNA"/>
</dbReference>
<evidence type="ECO:0000313" key="9">
    <source>
        <dbReference type="Proteomes" id="UP000588586"/>
    </source>
</evidence>
<dbReference type="RefSeq" id="WP_171244242.1">
    <property type="nucleotide sequence ID" value="NZ_JABEPQ010000003.1"/>
</dbReference>
<dbReference type="GO" id="GO:0005886">
    <property type="term" value="C:plasma membrane"/>
    <property type="evidence" value="ECO:0007669"/>
    <property type="project" value="UniProtKB-SubCell"/>
</dbReference>
<reference evidence="8 9" key="1">
    <citation type="submission" date="2020-04" db="EMBL/GenBank/DDBJ databases">
        <title>Knoellia sp. isolate from air conditioner.</title>
        <authorList>
            <person name="Chea S."/>
            <person name="Kim D.-U."/>
        </authorList>
    </citation>
    <scope>NUCLEOTIDE SEQUENCE [LARGE SCALE GENOMIC DNA]</scope>
    <source>
        <strain evidence="8 9">DB2414S</strain>
    </source>
</reference>
<evidence type="ECO:0000259" key="7">
    <source>
        <dbReference type="Pfam" id="PF00482"/>
    </source>
</evidence>
<organism evidence="8 9">
    <name type="scientific">Knoellia koreensis</name>
    <dbReference type="NCBI Taxonomy" id="2730921"/>
    <lineage>
        <taxon>Bacteria</taxon>
        <taxon>Bacillati</taxon>
        <taxon>Actinomycetota</taxon>
        <taxon>Actinomycetes</taxon>
        <taxon>Micrococcales</taxon>
        <taxon>Intrasporangiaceae</taxon>
        <taxon>Knoellia</taxon>
    </lineage>
</organism>
<comment type="caution">
    <text evidence="8">The sequence shown here is derived from an EMBL/GenBank/DDBJ whole genome shotgun (WGS) entry which is preliminary data.</text>
</comment>
<sequence length="218" mass="22016">MTGVAGWVVLVSVAAAVLLWPRRLRRIPAGRIPAGRIPAGRDPAGAPWAGPSGRPANADAHLGPVAMRDGGPAPSAQAVADALVLLVLALRSGASVTESVSRVAESSSGAVRRDLSQVVAALAWGASAVDAWAGLGDVWRPAALAFTMAAETGASPSSLLEAAARRVREQHEADRSRRAARAGVLLVLPLGLGFLPAFACTAVIPVVLALAGDVLAKG</sequence>
<dbReference type="Gene3D" id="1.20.81.30">
    <property type="entry name" value="Type II secretion system (T2SS), domain F"/>
    <property type="match status" value="1"/>
</dbReference>
<keyword evidence="2" id="KW-1003">Cell membrane</keyword>
<evidence type="ECO:0000256" key="1">
    <source>
        <dbReference type="ARBA" id="ARBA00004651"/>
    </source>
</evidence>
<evidence type="ECO:0000256" key="2">
    <source>
        <dbReference type="ARBA" id="ARBA00022475"/>
    </source>
</evidence>
<accession>A0A849HI55</accession>
<dbReference type="PANTHER" id="PTHR35007:SF3">
    <property type="entry name" value="POSSIBLE CONSERVED ALANINE RICH MEMBRANE PROTEIN"/>
    <property type="match status" value="1"/>
</dbReference>
<keyword evidence="3 6" id="KW-0812">Transmembrane</keyword>
<dbReference type="Proteomes" id="UP000588586">
    <property type="component" value="Unassembled WGS sequence"/>
</dbReference>
<proteinExistence type="predicted"/>
<dbReference type="InterPro" id="IPR018076">
    <property type="entry name" value="T2SS_GspF_dom"/>
</dbReference>
<evidence type="ECO:0000256" key="3">
    <source>
        <dbReference type="ARBA" id="ARBA00022692"/>
    </source>
</evidence>
<keyword evidence="9" id="KW-1185">Reference proteome</keyword>
<dbReference type="AlphaFoldDB" id="A0A849HI55"/>
<name>A0A849HI55_9MICO</name>
<comment type="subcellular location">
    <subcellularLocation>
        <location evidence="1">Cell membrane</location>
        <topology evidence="1">Multi-pass membrane protein</topology>
    </subcellularLocation>
</comment>
<feature type="domain" description="Type II secretion system protein GspF" evidence="7">
    <location>
        <begin position="85"/>
        <end position="199"/>
    </location>
</feature>
<evidence type="ECO:0000256" key="5">
    <source>
        <dbReference type="ARBA" id="ARBA00023136"/>
    </source>
</evidence>
<dbReference type="InterPro" id="IPR042094">
    <property type="entry name" value="T2SS_GspF_sf"/>
</dbReference>
<evidence type="ECO:0000313" key="8">
    <source>
        <dbReference type="EMBL" id="NNM47108.1"/>
    </source>
</evidence>
<keyword evidence="4 6" id="KW-1133">Transmembrane helix</keyword>
<dbReference type="Pfam" id="PF00482">
    <property type="entry name" value="T2SSF"/>
    <property type="match status" value="1"/>
</dbReference>
<protein>
    <submittedName>
        <fullName evidence="8">Type II secretion system F family protein</fullName>
    </submittedName>
</protein>
<feature type="transmembrane region" description="Helical" evidence="6">
    <location>
        <begin position="6"/>
        <end position="21"/>
    </location>
</feature>
<gene>
    <name evidence="8" type="ORF">HJG52_13985</name>
</gene>
<feature type="transmembrane region" description="Helical" evidence="6">
    <location>
        <begin position="184"/>
        <end position="211"/>
    </location>
</feature>
<evidence type="ECO:0000256" key="6">
    <source>
        <dbReference type="SAM" id="Phobius"/>
    </source>
</evidence>
<keyword evidence="5 6" id="KW-0472">Membrane</keyword>
<dbReference type="PANTHER" id="PTHR35007">
    <property type="entry name" value="INTEGRAL MEMBRANE PROTEIN-RELATED"/>
    <property type="match status" value="1"/>
</dbReference>